<evidence type="ECO:0000313" key="2">
    <source>
        <dbReference type="EMBL" id="QEU84190.1"/>
    </source>
</evidence>
<keyword evidence="3" id="KW-1185">Reference proteome</keyword>
<sequence length="97" mass="10223">MLKPHPTVLRRLVQEYEARLRSGTAPDADGPRLSDLAYTLCVSTGTRDVEDALRTAHRWLAAAPAPVPAPSAGPGALVPPPERHRRDTTAAGAPAPA</sequence>
<protein>
    <submittedName>
        <fullName evidence="2">DUF5133 domain-containing protein</fullName>
    </submittedName>
</protein>
<dbReference type="EMBL" id="CP023700">
    <property type="protein sequence ID" value="QEU84190.1"/>
    <property type="molecule type" value="Genomic_DNA"/>
</dbReference>
<name>A0ABX6A8V1_STRVD</name>
<accession>A0ABX6A8V1</accession>
<evidence type="ECO:0000313" key="3">
    <source>
        <dbReference type="Proteomes" id="UP000327143"/>
    </source>
</evidence>
<gene>
    <name evidence="2" type="ORF">CP969_05475</name>
</gene>
<evidence type="ECO:0000256" key="1">
    <source>
        <dbReference type="SAM" id="MobiDB-lite"/>
    </source>
</evidence>
<dbReference type="Proteomes" id="UP000327143">
    <property type="component" value="Chromosome"/>
</dbReference>
<dbReference type="Pfam" id="PF17196">
    <property type="entry name" value="DUF5133"/>
    <property type="match status" value="1"/>
</dbReference>
<feature type="region of interest" description="Disordered" evidence="1">
    <location>
        <begin position="65"/>
        <end position="97"/>
    </location>
</feature>
<reference evidence="2 3" key="1">
    <citation type="submission" date="2017-09" db="EMBL/GenBank/DDBJ databases">
        <authorList>
            <person name="Lee N."/>
            <person name="Cho B.-K."/>
        </authorList>
    </citation>
    <scope>NUCLEOTIDE SEQUENCE [LARGE SCALE GENOMIC DNA]</scope>
    <source>
        <strain evidence="2 3">ATCC 39115</strain>
    </source>
</reference>
<organism evidence="2 3">
    <name type="scientific">Streptomyces viridosporus T7A</name>
    <dbReference type="NCBI Taxonomy" id="665577"/>
    <lineage>
        <taxon>Bacteria</taxon>
        <taxon>Bacillati</taxon>
        <taxon>Actinomycetota</taxon>
        <taxon>Actinomycetes</taxon>
        <taxon>Kitasatosporales</taxon>
        <taxon>Streptomycetaceae</taxon>
        <taxon>Streptomyces</taxon>
    </lineage>
</organism>
<proteinExistence type="predicted"/>
<dbReference type="RefSeq" id="WP_016827549.1">
    <property type="nucleotide sequence ID" value="NZ_CP023700.1"/>
</dbReference>
<dbReference type="InterPro" id="IPR033457">
    <property type="entry name" value="DUF5133"/>
</dbReference>